<accession>A0AAJ6DCN3</accession>
<keyword evidence="3" id="KW-0233">DNA recombination</keyword>
<dbReference type="RefSeq" id="WP_279675125.1">
    <property type="nucleotide sequence ID" value="NZ_CP122566.1"/>
</dbReference>
<evidence type="ECO:0000256" key="4">
    <source>
        <dbReference type="PROSITE-ProRule" id="PRU01248"/>
    </source>
</evidence>
<dbReference type="InterPro" id="IPR002104">
    <property type="entry name" value="Integrase_catalytic"/>
</dbReference>
<evidence type="ECO:0000256" key="3">
    <source>
        <dbReference type="ARBA" id="ARBA00023172"/>
    </source>
</evidence>
<dbReference type="EMBL" id="CP122566">
    <property type="protein sequence ID" value="WGH93840.1"/>
    <property type="molecule type" value="Genomic_DNA"/>
</dbReference>
<dbReference type="GO" id="GO:0003677">
    <property type="term" value="F:DNA binding"/>
    <property type="evidence" value="ECO:0007669"/>
    <property type="project" value="UniProtKB-UniRule"/>
</dbReference>
<gene>
    <name evidence="7" type="ORF">QDX21_03315</name>
</gene>
<proteinExistence type="inferred from homology"/>
<dbReference type="InterPro" id="IPR011010">
    <property type="entry name" value="DNA_brk_join_enz"/>
</dbReference>
<dbReference type="Gene3D" id="1.10.443.10">
    <property type="entry name" value="Intergrase catalytic core"/>
    <property type="match status" value="1"/>
</dbReference>
<dbReference type="CDD" id="cd01189">
    <property type="entry name" value="INT_ICEBs1_C_like"/>
    <property type="match status" value="1"/>
</dbReference>
<dbReference type="Proteomes" id="UP001224674">
    <property type="component" value="Chromosome"/>
</dbReference>
<dbReference type="AlphaFoldDB" id="A0AAJ6DCN3"/>
<keyword evidence="8" id="KW-1185">Reference proteome</keyword>
<dbReference type="PANTHER" id="PTHR30349">
    <property type="entry name" value="PHAGE INTEGRASE-RELATED"/>
    <property type="match status" value="1"/>
</dbReference>
<evidence type="ECO:0000313" key="7">
    <source>
        <dbReference type="EMBL" id="WGH93840.1"/>
    </source>
</evidence>
<dbReference type="SUPFAM" id="SSF56349">
    <property type="entry name" value="DNA breaking-rejoining enzymes"/>
    <property type="match status" value="1"/>
</dbReference>
<dbReference type="InterPro" id="IPR013762">
    <property type="entry name" value="Integrase-like_cat_sf"/>
</dbReference>
<dbReference type="InterPro" id="IPR010998">
    <property type="entry name" value="Integrase_recombinase_N"/>
</dbReference>
<dbReference type="GO" id="GO:0006310">
    <property type="term" value="P:DNA recombination"/>
    <property type="evidence" value="ECO:0007669"/>
    <property type="project" value="UniProtKB-KW"/>
</dbReference>
<protein>
    <submittedName>
        <fullName evidence="7">Site-specific integrase</fullName>
    </submittedName>
</protein>
<evidence type="ECO:0000256" key="2">
    <source>
        <dbReference type="ARBA" id="ARBA00023125"/>
    </source>
</evidence>
<feature type="domain" description="Core-binding (CB)" evidence="6">
    <location>
        <begin position="1"/>
        <end position="40"/>
    </location>
</feature>
<evidence type="ECO:0000259" key="6">
    <source>
        <dbReference type="PROSITE" id="PS51900"/>
    </source>
</evidence>
<keyword evidence="2 4" id="KW-0238">DNA-binding</keyword>
<evidence type="ECO:0000256" key="1">
    <source>
        <dbReference type="ARBA" id="ARBA00008857"/>
    </source>
</evidence>
<feature type="domain" description="Tyr recombinase" evidence="5">
    <location>
        <begin position="62"/>
        <end position="250"/>
    </location>
</feature>
<sequence length="254" mass="28217">MEDITRADIQAMVLDWAETLAPSTMQTYLRHLSSIFNTALDDEVIRRSPTSRVRLPRAREPGDAEFLTTETVERVRDFFGDTIWADAVTVAAGTGLRPSEWAGVTVDRVDVKARTIRVDRQLEATRGARVHRPLKTVASRRTVDYGGRVVDVMDRLVGCANHQGLIFHDDGRMLIESARLSAWHRMRSVVPEAGPGWHQLRHFHASFLLSHGASVVAVARRLGHKDATETLRTYAHVMPSDGVALASIMADGGF</sequence>
<organism evidence="7 8">
    <name type="scientific">Auritidibacter ignavus</name>
    <dbReference type="NCBI Taxonomy" id="678932"/>
    <lineage>
        <taxon>Bacteria</taxon>
        <taxon>Bacillati</taxon>
        <taxon>Actinomycetota</taxon>
        <taxon>Actinomycetes</taxon>
        <taxon>Micrococcales</taxon>
        <taxon>Micrococcaceae</taxon>
        <taxon>Auritidibacter</taxon>
    </lineage>
</organism>
<dbReference type="InterPro" id="IPR050090">
    <property type="entry name" value="Tyrosine_recombinase_XerCD"/>
</dbReference>
<dbReference type="PROSITE" id="PS51898">
    <property type="entry name" value="TYR_RECOMBINASE"/>
    <property type="match status" value="1"/>
</dbReference>
<dbReference type="Pfam" id="PF00589">
    <property type="entry name" value="Phage_integrase"/>
    <property type="match status" value="1"/>
</dbReference>
<name>A0AAJ6DCN3_9MICC</name>
<dbReference type="PROSITE" id="PS51900">
    <property type="entry name" value="CB"/>
    <property type="match status" value="1"/>
</dbReference>
<dbReference type="InterPro" id="IPR044068">
    <property type="entry name" value="CB"/>
</dbReference>
<dbReference type="Gene3D" id="1.10.150.130">
    <property type="match status" value="1"/>
</dbReference>
<dbReference type="PANTHER" id="PTHR30349:SF41">
    <property type="entry name" value="INTEGRASE_RECOMBINASE PROTEIN MJ0367-RELATED"/>
    <property type="match status" value="1"/>
</dbReference>
<evidence type="ECO:0000259" key="5">
    <source>
        <dbReference type="PROSITE" id="PS51898"/>
    </source>
</evidence>
<comment type="similarity">
    <text evidence="1">Belongs to the 'phage' integrase family.</text>
</comment>
<reference evidence="7 8" key="1">
    <citation type="submission" date="2023-03" db="EMBL/GenBank/DDBJ databases">
        <title>Complete genome sequences of several Auritidibacter ignavus strains isolated from ear infections.</title>
        <authorList>
            <person name="Baehr T."/>
            <person name="Baumhoegger A.M."/>
        </authorList>
    </citation>
    <scope>NUCLEOTIDE SEQUENCE [LARGE SCALE GENOMIC DNA]</scope>
    <source>
        <strain evidence="7 8">BABAE-6</strain>
    </source>
</reference>
<dbReference type="GO" id="GO:0015074">
    <property type="term" value="P:DNA integration"/>
    <property type="evidence" value="ECO:0007669"/>
    <property type="project" value="InterPro"/>
</dbReference>
<evidence type="ECO:0000313" key="8">
    <source>
        <dbReference type="Proteomes" id="UP001224674"/>
    </source>
</evidence>